<sequence>MQPVQRSRAGFSRLPLVIDPAPMLAALADLDDALWQPHFNRDYYQGDWSGVGLITTESQVALVHGEGPAIKRRPWLDDPRWARGLAGLEVEIRNARLLRLGPHSHIREHRDYDLGGPEADMRLHVPLLAPEEVDFMLEDQRVPMRAGECWFLDLYRPHSVNNHGDRPRIHLVIDCRPGPWVEAAIDAGLATTPAAGEGRFNRAYAGFSRWLEQHPQQAAALDPLQDREVLISRILELGQAQGFVFGADQVRAALRRQRQVVR</sequence>
<comment type="caution">
    <text evidence="2">The sequence shown here is derived from an EMBL/GenBank/DDBJ whole genome shotgun (WGS) entry which is preliminary data.</text>
</comment>
<gene>
    <name evidence="2" type="ORF">AYO28_10635</name>
</gene>
<evidence type="ECO:0000313" key="2">
    <source>
        <dbReference type="EMBL" id="OAI93940.1"/>
    </source>
</evidence>
<evidence type="ECO:0000259" key="1">
    <source>
        <dbReference type="Pfam" id="PF05118"/>
    </source>
</evidence>
<dbReference type="RefSeq" id="WP_064301891.1">
    <property type="nucleotide sequence ID" value="NZ_LUCV01000008.1"/>
</dbReference>
<name>A0A177SUD9_PSEPU</name>
<dbReference type="InterPro" id="IPR007803">
    <property type="entry name" value="Asp/Arg/Pro-Hydrxlase"/>
</dbReference>
<reference evidence="2 3" key="1">
    <citation type="submission" date="2016-03" db="EMBL/GenBank/DDBJ databases">
        <title>Draft Genome Assembly of Pseudomonas putida strain CBF10-2.</title>
        <authorList>
            <person name="Iyer R.S."/>
            <person name="Damania A."/>
        </authorList>
    </citation>
    <scope>NUCLEOTIDE SEQUENCE [LARGE SCALE GENOMIC DNA]</scope>
    <source>
        <strain evidence="2 3">CBF10-2</strain>
    </source>
</reference>
<accession>A0A177SUD9</accession>
<dbReference type="Proteomes" id="UP000077752">
    <property type="component" value="Unassembled WGS sequence"/>
</dbReference>
<dbReference type="AlphaFoldDB" id="A0A177SUD9"/>
<evidence type="ECO:0000313" key="3">
    <source>
        <dbReference type="Proteomes" id="UP000077752"/>
    </source>
</evidence>
<feature type="domain" description="Aspartyl/asparaginy/proline hydroxylase" evidence="1">
    <location>
        <begin position="89"/>
        <end position="176"/>
    </location>
</feature>
<protein>
    <submittedName>
        <fullName evidence="2">Aspartyl beta-hydroxylase</fullName>
    </submittedName>
</protein>
<dbReference type="Pfam" id="PF05118">
    <property type="entry name" value="Asp_Arg_Hydrox"/>
    <property type="match status" value="1"/>
</dbReference>
<dbReference type="EMBL" id="LUCV01000008">
    <property type="protein sequence ID" value="OAI93940.1"/>
    <property type="molecule type" value="Genomic_DNA"/>
</dbReference>
<dbReference type="SUPFAM" id="SSF51197">
    <property type="entry name" value="Clavaminate synthase-like"/>
    <property type="match status" value="1"/>
</dbReference>
<dbReference type="InterPro" id="IPR027443">
    <property type="entry name" value="IPNS-like_sf"/>
</dbReference>
<proteinExistence type="predicted"/>
<organism evidence="2 3">
    <name type="scientific">Pseudomonas putida</name>
    <name type="common">Arthrobacter siderocapsulatus</name>
    <dbReference type="NCBI Taxonomy" id="303"/>
    <lineage>
        <taxon>Bacteria</taxon>
        <taxon>Pseudomonadati</taxon>
        <taxon>Pseudomonadota</taxon>
        <taxon>Gammaproteobacteria</taxon>
        <taxon>Pseudomonadales</taxon>
        <taxon>Pseudomonadaceae</taxon>
        <taxon>Pseudomonas</taxon>
    </lineage>
</organism>
<dbReference type="Gene3D" id="2.60.120.330">
    <property type="entry name" value="B-lactam Antibiotic, Isopenicillin N Synthase, Chain"/>
    <property type="match status" value="1"/>
</dbReference>